<protein>
    <submittedName>
        <fullName evidence="1">Uncharacterized protein</fullName>
    </submittedName>
</protein>
<reference evidence="1 2" key="2">
    <citation type="journal article" date="2010" name="Stand. Genomic Sci.">
        <title>Complete genome sequence of Chitinophaga pinensis type strain (UQM 2034).</title>
        <authorList>
            <person name="Glavina Del Rio T."/>
            <person name="Abt B."/>
            <person name="Spring S."/>
            <person name="Lapidus A."/>
            <person name="Nolan M."/>
            <person name="Tice H."/>
            <person name="Copeland A."/>
            <person name="Cheng J.F."/>
            <person name="Chen F."/>
            <person name="Bruce D."/>
            <person name="Goodwin L."/>
            <person name="Pitluck S."/>
            <person name="Ivanova N."/>
            <person name="Mavromatis K."/>
            <person name="Mikhailova N."/>
            <person name="Pati A."/>
            <person name="Chen A."/>
            <person name="Palaniappan K."/>
            <person name="Land M."/>
            <person name="Hauser L."/>
            <person name="Chang Y.J."/>
            <person name="Jeffries C.D."/>
            <person name="Chain P."/>
            <person name="Saunders E."/>
            <person name="Detter J.C."/>
            <person name="Brettin T."/>
            <person name="Rohde M."/>
            <person name="Goker M."/>
            <person name="Bristow J."/>
            <person name="Eisen J.A."/>
            <person name="Markowitz V."/>
            <person name="Hugenholtz P."/>
            <person name="Kyrpides N.C."/>
            <person name="Klenk H.P."/>
            <person name="Lucas S."/>
        </authorList>
    </citation>
    <scope>NUCLEOTIDE SEQUENCE [LARGE SCALE GENOMIC DNA]</scope>
    <source>
        <strain evidence="2">ATCC 43595 / DSM 2588 / LMG 13176 / NBRC 15968 / NCIMB 11800 / UQM 2034</strain>
    </source>
</reference>
<gene>
    <name evidence="1" type="ordered locus">Cpin_6881</name>
</gene>
<organism evidence="1 2">
    <name type="scientific">Chitinophaga pinensis (strain ATCC 43595 / DSM 2588 / LMG 13176 / NBRC 15968 / NCIMB 11800 / UQM 2034)</name>
    <dbReference type="NCBI Taxonomy" id="485918"/>
    <lineage>
        <taxon>Bacteria</taxon>
        <taxon>Pseudomonadati</taxon>
        <taxon>Bacteroidota</taxon>
        <taxon>Chitinophagia</taxon>
        <taxon>Chitinophagales</taxon>
        <taxon>Chitinophagaceae</taxon>
        <taxon>Chitinophaga</taxon>
    </lineage>
</organism>
<dbReference type="KEGG" id="cpi:Cpin_6881"/>
<dbReference type="AlphaFoldDB" id="A0A979GU56"/>
<sequence length="77" mass="8198">MKEAGISLSCATIASNAIMSTCFRRYSNISVNSMGGINSASQQTTIQGLAAFIPDGSLRFNNTLNFNNKLIGKHTVV</sequence>
<evidence type="ECO:0000313" key="2">
    <source>
        <dbReference type="Proteomes" id="UP000002215"/>
    </source>
</evidence>
<dbReference type="EMBL" id="CP001699">
    <property type="protein sequence ID" value="ACU64282.1"/>
    <property type="molecule type" value="Genomic_DNA"/>
</dbReference>
<reference evidence="2" key="1">
    <citation type="submission" date="2009-08" db="EMBL/GenBank/DDBJ databases">
        <title>The complete genome of Chitinophaga pinensis DSM 2588.</title>
        <authorList>
            <consortium name="US DOE Joint Genome Institute (JGI-PGF)"/>
            <person name="Lucas S."/>
            <person name="Copeland A."/>
            <person name="Lapidus A."/>
            <person name="Glavina del Rio T."/>
            <person name="Dalin E."/>
            <person name="Tice H."/>
            <person name="Bruce D."/>
            <person name="Goodwin L."/>
            <person name="Pitluck S."/>
            <person name="Kyrpides N."/>
            <person name="Mavromatis K."/>
            <person name="Ivanova N."/>
            <person name="Mikhailova N."/>
            <person name="Sims D."/>
            <person name="Meinche L."/>
            <person name="Brettin T."/>
            <person name="Detter J.C."/>
            <person name="Han C."/>
            <person name="Larimer F."/>
            <person name="Land M."/>
            <person name="Hauser L."/>
            <person name="Markowitz V."/>
            <person name="Cheng J.-F."/>
            <person name="Hugenholtz P."/>
            <person name="Woyke T."/>
            <person name="Wu D."/>
            <person name="Spring S."/>
            <person name="Klenk H.-P."/>
            <person name="Eisen J.A."/>
        </authorList>
    </citation>
    <scope>NUCLEOTIDE SEQUENCE [LARGE SCALE GENOMIC DNA]</scope>
    <source>
        <strain evidence="2">ATCC 43595 / DSM 2588 / LMG 13176 / NBRC 15968 / NCIMB 11800 / UQM 2034</strain>
    </source>
</reference>
<evidence type="ECO:0000313" key="1">
    <source>
        <dbReference type="EMBL" id="ACU64282.1"/>
    </source>
</evidence>
<proteinExistence type="predicted"/>
<dbReference type="Proteomes" id="UP000002215">
    <property type="component" value="Chromosome"/>
</dbReference>
<accession>A0A979GU56</accession>
<name>A0A979GU56_CHIPD</name>